<name>A0A8T9Q516_9BACT</name>
<evidence type="ECO:0000313" key="2">
    <source>
        <dbReference type="Proteomes" id="UP000831796"/>
    </source>
</evidence>
<keyword evidence="2" id="KW-1185">Reference proteome</keyword>
<dbReference type="Proteomes" id="UP000831796">
    <property type="component" value="Chromosome"/>
</dbReference>
<dbReference type="AlphaFoldDB" id="A0A8T9Q516"/>
<reference evidence="1" key="1">
    <citation type="submission" date="2022-04" db="EMBL/GenBank/DDBJ databases">
        <title>Hymenobacter sp. isolated from the air.</title>
        <authorList>
            <person name="Won M."/>
            <person name="Lee C.-M."/>
            <person name="Woen H.-Y."/>
            <person name="Kwon S.-W."/>
        </authorList>
    </citation>
    <scope>NUCLEOTIDE SEQUENCE</scope>
    <source>
        <strain evidence="1">5116S-3</strain>
    </source>
</reference>
<evidence type="ECO:0000313" key="1">
    <source>
        <dbReference type="EMBL" id="UOQ71521.1"/>
    </source>
</evidence>
<accession>A0A8T9Q516</accession>
<organism evidence="1 2">
    <name type="scientific">Hymenobacter cellulosilyticus</name>
    <dbReference type="NCBI Taxonomy" id="2932248"/>
    <lineage>
        <taxon>Bacteria</taxon>
        <taxon>Pseudomonadati</taxon>
        <taxon>Bacteroidota</taxon>
        <taxon>Cytophagia</taxon>
        <taxon>Cytophagales</taxon>
        <taxon>Hymenobacteraceae</taxon>
        <taxon>Hymenobacter</taxon>
    </lineage>
</organism>
<dbReference type="RefSeq" id="WP_244674928.1">
    <property type="nucleotide sequence ID" value="NZ_CP095046.1"/>
</dbReference>
<gene>
    <name evidence="1" type="ORF">MUN79_23355</name>
</gene>
<protein>
    <submittedName>
        <fullName evidence="1">AsmA-like C-terminal region-containing protein</fullName>
    </submittedName>
</protein>
<proteinExistence type="predicted"/>
<dbReference type="EMBL" id="CP095046">
    <property type="protein sequence ID" value="UOQ71521.1"/>
    <property type="molecule type" value="Genomic_DNA"/>
</dbReference>
<dbReference type="KEGG" id="hcu:MUN79_23355"/>
<sequence>MTTVQLEAGENLQNLHLQLIKTGPELSLPALDFSTTRGGSGHASALVRVKGVHVTAADVDLNLHYKDLDVQRLLLLLASLNPEDKSVPLPVLRLARRAERRARRQQLAPGSILTNGVLRAVVHVQADRVNYGAVRGRSFELLSHLRDGVARVDKCSMRAFRGQIDVQGHMLLNVNRQHHPLQLQMRLQDVELPDLFAAGLAIGLTLPDQDNIRGSMRCAVDLRTDLDSTYLPRLEQTVGYVQADMRDLELHNVEALTQTLKFMREQRTSHLYFEPFSSEFILNRTQVLIPSLNLNSNLSNMQISGSYFLDGRANLYIGLNPMQALFGDNEKRIERIQQSEPLRRPNHRLTYVNLQRLTPATRYSVRLFKGNEQRQQQAILRQQFRQLLITQGLDSTVNLQR</sequence>